<dbReference type="RefSeq" id="WP_163738938.1">
    <property type="nucleotide sequence ID" value="NZ_JAAGOA010000009.1"/>
</dbReference>
<evidence type="ECO:0000256" key="1">
    <source>
        <dbReference type="SAM" id="Phobius"/>
    </source>
</evidence>
<protein>
    <submittedName>
        <fullName evidence="2">Uncharacterized protein</fullName>
    </submittedName>
</protein>
<dbReference type="AlphaFoldDB" id="A0A6L9SA91"/>
<reference evidence="2 3" key="1">
    <citation type="submission" date="2020-02" db="EMBL/GenBank/DDBJ databases">
        <authorList>
            <person name="Li X.-J."/>
            <person name="Han X.-M."/>
        </authorList>
    </citation>
    <scope>NUCLEOTIDE SEQUENCE [LARGE SCALE GENOMIC DNA]</scope>
    <source>
        <strain evidence="2 3">CCTCC AB 2017055</strain>
    </source>
</reference>
<proteinExistence type="predicted"/>
<evidence type="ECO:0000313" key="3">
    <source>
        <dbReference type="Proteomes" id="UP000475214"/>
    </source>
</evidence>
<keyword evidence="1" id="KW-0472">Membrane</keyword>
<dbReference type="EMBL" id="JAAGOA010000009">
    <property type="protein sequence ID" value="NEE01408.1"/>
    <property type="molecule type" value="Genomic_DNA"/>
</dbReference>
<keyword evidence="1" id="KW-0812">Transmembrane</keyword>
<sequence length="149" mass="15496">MTRRGVGAGIAALGALTVTASVYPTWYTNEGPRDWPLAQLFQASPAGEATAYWGSVAAPLAVVGALGVLGAVLRFRFILGLGWLLGAASFTLWAIMRAIDSSWQVGELEAGAWLCLAGLAVLLIGIVAMGPRAEEVEAPLSVFEGDPPQ</sequence>
<feature type="transmembrane region" description="Helical" evidence="1">
    <location>
        <begin position="51"/>
        <end position="73"/>
    </location>
</feature>
<accession>A0A6L9SA91</accession>
<keyword evidence="3" id="KW-1185">Reference proteome</keyword>
<gene>
    <name evidence="2" type="ORF">G1H10_14630</name>
</gene>
<name>A0A6L9SA91_9ACTN</name>
<dbReference type="Proteomes" id="UP000475214">
    <property type="component" value="Unassembled WGS sequence"/>
</dbReference>
<evidence type="ECO:0000313" key="2">
    <source>
        <dbReference type="EMBL" id="NEE01408.1"/>
    </source>
</evidence>
<keyword evidence="1" id="KW-1133">Transmembrane helix</keyword>
<feature type="transmembrane region" description="Helical" evidence="1">
    <location>
        <begin position="111"/>
        <end position="130"/>
    </location>
</feature>
<feature type="transmembrane region" description="Helical" evidence="1">
    <location>
        <begin position="80"/>
        <end position="99"/>
    </location>
</feature>
<comment type="caution">
    <text evidence="2">The sequence shown here is derived from an EMBL/GenBank/DDBJ whole genome shotgun (WGS) entry which is preliminary data.</text>
</comment>
<organism evidence="2 3">
    <name type="scientific">Phytoactinopolyspora halotolerans</name>
    <dbReference type="NCBI Taxonomy" id="1981512"/>
    <lineage>
        <taxon>Bacteria</taxon>
        <taxon>Bacillati</taxon>
        <taxon>Actinomycetota</taxon>
        <taxon>Actinomycetes</taxon>
        <taxon>Jiangellales</taxon>
        <taxon>Jiangellaceae</taxon>
        <taxon>Phytoactinopolyspora</taxon>
    </lineage>
</organism>